<evidence type="ECO:0000313" key="2">
    <source>
        <dbReference type="Proteomes" id="UP000003113"/>
    </source>
</evidence>
<name>H0F129_9BURK</name>
<organism evidence="1 2">
    <name type="scientific">Achromobacter arsenitoxydans SY8</name>
    <dbReference type="NCBI Taxonomy" id="477184"/>
    <lineage>
        <taxon>Bacteria</taxon>
        <taxon>Pseudomonadati</taxon>
        <taxon>Pseudomonadota</taxon>
        <taxon>Betaproteobacteria</taxon>
        <taxon>Burkholderiales</taxon>
        <taxon>Alcaligenaceae</taxon>
        <taxon>Achromobacter</taxon>
    </lineage>
</organism>
<dbReference type="PATRIC" id="fig|477184.5.peg.451"/>
<evidence type="ECO:0008006" key="3">
    <source>
        <dbReference type="Google" id="ProtNLM"/>
    </source>
</evidence>
<keyword evidence="2" id="KW-1185">Reference proteome</keyword>
<dbReference type="Proteomes" id="UP000003113">
    <property type="component" value="Unassembled WGS sequence"/>
</dbReference>
<accession>H0F129</accession>
<dbReference type="AlphaFoldDB" id="H0F129"/>
<reference evidence="1 2" key="1">
    <citation type="journal article" date="2012" name="J. Bacteriol.">
        <title>Genome sequence of the highly efficient arsenite-oxidizing bacterium Achromobacter arsenitoxydans SY8.</title>
        <authorList>
            <person name="Li X."/>
            <person name="Hu Y."/>
            <person name="Gong J."/>
            <person name="Lin Y."/>
            <person name="Johnstone L."/>
            <person name="Rensing C."/>
            <person name="Wang G."/>
        </authorList>
    </citation>
    <scope>NUCLEOTIDE SEQUENCE [LARGE SCALE GENOMIC DNA]</scope>
    <source>
        <strain evidence="1 2">SY8</strain>
    </source>
</reference>
<proteinExistence type="predicted"/>
<dbReference type="eggNOG" id="COG3843">
    <property type="taxonomic scope" value="Bacteria"/>
</dbReference>
<evidence type="ECO:0000313" key="1">
    <source>
        <dbReference type="EMBL" id="EHK68067.1"/>
    </source>
</evidence>
<protein>
    <recommendedName>
        <fullName evidence="3">DUF3363 domain-containing protein</fullName>
    </recommendedName>
</protein>
<gene>
    <name evidence="1" type="ORF">KYC_02304</name>
</gene>
<comment type="caution">
    <text evidence="1">The sequence shown here is derived from an EMBL/GenBank/DDBJ whole genome shotgun (WGS) entry which is preliminary data.</text>
</comment>
<sequence>MRLSRHQQVSWPLTIKAVTKQEKNLHAYRHRLRNLKPKSKIKASDRDGMYVVVARGQAVPCRDPQEVVAAHVRRLEALRRTCIVERVAGICRRSVMLAIGRYAMLDDGMGFSLVPWKPVIEQRLGQQIAATVRGSAVSWEVGRQRGASIWLESI</sequence>
<dbReference type="InterPro" id="IPR021795">
    <property type="entry name" value="DUF3363"/>
</dbReference>
<dbReference type="STRING" id="477184.KYC_02304"/>
<dbReference type="Pfam" id="PF11843">
    <property type="entry name" value="DUF3363"/>
    <property type="match status" value="1"/>
</dbReference>
<dbReference type="EMBL" id="AGUF01000010">
    <property type="protein sequence ID" value="EHK68067.1"/>
    <property type="molecule type" value="Genomic_DNA"/>
</dbReference>